<dbReference type="InterPro" id="IPR008278">
    <property type="entry name" value="4-PPantetheinyl_Trfase_dom"/>
</dbReference>
<dbReference type="GO" id="GO:0005829">
    <property type="term" value="C:cytosol"/>
    <property type="evidence" value="ECO:0007669"/>
    <property type="project" value="TreeGrafter"/>
</dbReference>
<dbReference type="Gene3D" id="3.90.470.20">
    <property type="entry name" value="4'-phosphopantetheinyl transferase domain"/>
    <property type="match status" value="2"/>
</dbReference>
<evidence type="ECO:0000256" key="1">
    <source>
        <dbReference type="ARBA" id="ARBA00010990"/>
    </source>
</evidence>
<keyword evidence="2 4" id="KW-0808">Transferase</keyword>
<dbReference type="RefSeq" id="WP_306375259.1">
    <property type="nucleotide sequence ID" value="NZ_JASAYL010000006.1"/>
</dbReference>
<dbReference type="PANTHER" id="PTHR12215:SF10">
    <property type="entry name" value="L-AMINOADIPATE-SEMIALDEHYDE DEHYDROGENASE-PHOSPHOPANTETHEINYL TRANSFERASE"/>
    <property type="match status" value="1"/>
</dbReference>
<evidence type="ECO:0000313" key="5">
    <source>
        <dbReference type="EMBL" id="MDP8174022.1"/>
    </source>
</evidence>
<dbReference type="AlphaFoldDB" id="A0AAJ6N9R7"/>
<dbReference type="GO" id="GO:0019878">
    <property type="term" value="P:lysine biosynthetic process via aminoadipic acid"/>
    <property type="evidence" value="ECO:0007669"/>
    <property type="project" value="TreeGrafter"/>
</dbReference>
<dbReference type="Proteomes" id="UP001236239">
    <property type="component" value="Unassembled WGS sequence"/>
</dbReference>
<evidence type="ECO:0000259" key="3">
    <source>
        <dbReference type="Pfam" id="PF01648"/>
    </source>
</evidence>
<dbReference type="Pfam" id="PF01648">
    <property type="entry name" value="ACPS"/>
    <property type="match status" value="1"/>
</dbReference>
<feature type="domain" description="4'-phosphopantetheinyl transferase" evidence="3">
    <location>
        <begin position="108"/>
        <end position="176"/>
    </location>
</feature>
<dbReference type="Proteomes" id="UP001231736">
    <property type="component" value="Unassembled WGS sequence"/>
</dbReference>
<organism evidence="4 6">
    <name type="scientific">Phocoenobacter skyensis</name>
    <dbReference type="NCBI Taxonomy" id="97481"/>
    <lineage>
        <taxon>Bacteria</taxon>
        <taxon>Pseudomonadati</taxon>
        <taxon>Pseudomonadota</taxon>
        <taxon>Gammaproteobacteria</taxon>
        <taxon>Pasteurellales</taxon>
        <taxon>Pasteurellaceae</taxon>
        <taxon>Phocoenobacter</taxon>
    </lineage>
</organism>
<evidence type="ECO:0000256" key="2">
    <source>
        <dbReference type="ARBA" id="ARBA00022679"/>
    </source>
</evidence>
<dbReference type="GO" id="GO:0008897">
    <property type="term" value="F:holo-[acyl-carrier-protein] synthase activity"/>
    <property type="evidence" value="ECO:0007669"/>
    <property type="project" value="InterPro"/>
</dbReference>
<dbReference type="SUPFAM" id="SSF56214">
    <property type="entry name" value="4'-phosphopantetheinyl transferase"/>
    <property type="match status" value="2"/>
</dbReference>
<comment type="caution">
    <text evidence="4">The sequence shown here is derived from an EMBL/GenBank/DDBJ whole genome shotgun (WGS) entry which is preliminary data.</text>
</comment>
<dbReference type="PANTHER" id="PTHR12215">
    <property type="entry name" value="PHOSPHOPANTETHEINE TRANSFERASE"/>
    <property type="match status" value="1"/>
</dbReference>
<dbReference type="InterPro" id="IPR037143">
    <property type="entry name" value="4-PPantetheinyl_Trfase_dom_sf"/>
</dbReference>
<name>A0AAJ6N9R7_9PAST</name>
<evidence type="ECO:0000313" key="6">
    <source>
        <dbReference type="Proteomes" id="UP001236239"/>
    </source>
</evidence>
<comment type="similarity">
    <text evidence="1">Belongs to the P-Pant transferase superfamily. Gsp/Sfp/HetI/AcpT family.</text>
</comment>
<dbReference type="EMBL" id="JASAYT010000002">
    <property type="protein sequence ID" value="MDP8174022.1"/>
    <property type="molecule type" value="Genomic_DNA"/>
</dbReference>
<dbReference type="EMBL" id="JASAYQ010000007">
    <property type="protein sequence ID" value="MDP8172795.1"/>
    <property type="molecule type" value="Genomic_DNA"/>
</dbReference>
<gene>
    <name evidence="4" type="ORF">QJU93_05440</name>
    <name evidence="5" type="ORF">QJU97_00905</name>
</gene>
<evidence type="ECO:0000313" key="4">
    <source>
        <dbReference type="EMBL" id="MDP8172795.1"/>
    </source>
</evidence>
<reference evidence="4" key="1">
    <citation type="journal article" date="2023" name="Front. Microbiol.">
        <title>Phylogeography and host specificity of Pasteurellaceae pathogenic to sea-farmed fish in the north-east Atlantic.</title>
        <authorList>
            <person name="Gulla S."/>
            <person name="Colquhoun D.J."/>
            <person name="Olsen A.B."/>
            <person name="Spilsberg B."/>
            <person name="Lagesen K."/>
            <person name="Aakesson C.P."/>
            <person name="Strom S."/>
            <person name="Manji F."/>
            <person name="Birkbeck T.H."/>
            <person name="Nilsen H.K."/>
        </authorList>
    </citation>
    <scope>NUCLEOTIDE SEQUENCE</scope>
    <source>
        <strain evidence="5">98B1</strain>
        <strain evidence="4">TW16_20</strain>
    </source>
</reference>
<proteinExistence type="inferred from homology"/>
<dbReference type="GO" id="GO:0000287">
    <property type="term" value="F:magnesium ion binding"/>
    <property type="evidence" value="ECO:0007669"/>
    <property type="project" value="InterPro"/>
</dbReference>
<sequence length="239" mass="28126">MSKKLMASDRLEIMFARNDEYLWSKTVPAIDPNFNSRQIQKWKSRQTALFLLTQLFEKYQLDKNLLNNIQKMPNGRPFVEHSHVDFNISHSGDWVAVIFCYSKTKKTVAIDIEHPQKQRRFKALLDYYADEQEKSELLSDPTKLEHNFYLSWCLREAVLKSQGEGIAKLNSVKHFPSSKTIYCNYCPKGTLHFFKQYSFYLCYFFEANSTITVSQHHNGKLQKIDPISPLIYHVNKEIL</sequence>
<protein>
    <submittedName>
        <fullName evidence="4">4'-phosphopantetheinyl transferase superfamily protein</fullName>
    </submittedName>
</protein>
<accession>A0AAJ6N9R7</accession>
<dbReference type="InterPro" id="IPR050559">
    <property type="entry name" value="P-Pant_transferase_sf"/>
</dbReference>